<feature type="compositionally biased region" description="Low complexity" evidence="1">
    <location>
        <begin position="515"/>
        <end position="524"/>
    </location>
</feature>
<feature type="compositionally biased region" description="Acidic residues" evidence="1">
    <location>
        <begin position="505"/>
        <end position="514"/>
    </location>
</feature>
<feature type="non-terminal residue" evidence="2">
    <location>
        <position position="1"/>
    </location>
</feature>
<proteinExistence type="predicted"/>
<evidence type="ECO:0000313" key="3">
    <source>
        <dbReference type="Proteomes" id="UP001189429"/>
    </source>
</evidence>
<gene>
    <name evidence="2" type="ORF">PCOR1329_LOCUS61491</name>
</gene>
<feature type="region of interest" description="Disordered" evidence="1">
    <location>
        <begin position="11"/>
        <end position="62"/>
    </location>
</feature>
<reference evidence="2" key="1">
    <citation type="submission" date="2023-10" db="EMBL/GenBank/DDBJ databases">
        <authorList>
            <person name="Chen Y."/>
            <person name="Shah S."/>
            <person name="Dougan E. K."/>
            <person name="Thang M."/>
            <person name="Chan C."/>
        </authorList>
    </citation>
    <scope>NUCLEOTIDE SEQUENCE [LARGE SCALE GENOMIC DNA]</scope>
</reference>
<evidence type="ECO:0008006" key="4">
    <source>
        <dbReference type="Google" id="ProtNLM"/>
    </source>
</evidence>
<feature type="compositionally biased region" description="Basic and acidic residues" evidence="1">
    <location>
        <begin position="547"/>
        <end position="630"/>
    </location>
</feature>
<sequence>VWCCTNKQVACDDPATSSPPSPTSSVDVTTGSTSPPDPTSSVDSATESTSISPPVTSSSPADDCDTSSCNGCSGEQCQICYDSAGVGCCLDAACQGCSGEQCDLCHTPELLQSCCEGRHASVDLCSEGGGSSVPPGGIGGSTLPGDANATAAPTTAAPIINGSTLPGDANATAAQTTAAPTTTGPGGGGSCGDVSVCTGCSGRQCQVCQDTQERDCCLDAVCKGCSGEQCAMCRGDKMSECCEGRVPGVPGCAPTIPPSSSTPPSTSSTPFPDALPASTTEYYDDSTEAEGQCDDSQCDGCSGEQCQLCRDEVALECCLHDACVGCSGEQCVSCREEGLTGCCEGRSLKVADCTGPAGPGGVPGGPSDQSEECDMSECEGCSVALSTPWMWRIQLHASPFLGRWEWSCGKAHEALFEAVPGSTAPAVAEAAPAGAASLAAEAPQASEEAAAVRAEAPSVAARATEEAGRAAPAPAEAASAAEAEGAGPAAAESEGLVAEAALAAEADEEDEEAAPAEAAPFAATEEGEGGPELEEDEEAESNAIAKAEAEEAAKAEAEARARAEAEAEARARAEAEEAAKAAEAEAQAKAEAEAKAKAEEAAKAAEAEAKANAEAEAKAKAEEAAKEELAAARQKPATLEQAREVRRELQAKVLTRTLRKNHIRAVVHMHWGASMLIKAIAAQVSGEGTQRQIEAFMELVDRQWTGKGQTLLHELCANLRQPSEQEGAAAGAEPLGLRVLADVCEQAQEHHGQRPLNAALQACLLAVGSWVMYTMQDVDIDRLLQFMDCPVLPEGMEEPAKRDAFYREYRARCGGNRNPQMFSAANWATRVCFDKGGDESSQDGRESLAGLQTWVKWLCFLGASAKELEEPVTVTRGLCGLPDVLVDQLRSKRAGDILFWAAPSSTTDDAAISESYCNQQLPTERNVLFTISGVRQAFPMFELSHYPKEREWLLPPFCKLEVERVVDASPLQVHCRFAGCVLGADLRERVLRDFREGSDSLSSVQEEMRNELGAMQQELAEAKKVAQ</sequence>
<organism evidence="2 3">
    <name type="scientific">Prorocentrum cordatum</name>
    <dbReference type="NCBI Taxonomy" id="2364126"/>
    <lineage>
        <taxon>Eukaryota</taxon>
        <taxon>Sar</taxon>
        <taxon>Alveolata</taxon>
        <taxon>Dinophyceae</taxon>
        <taxon>Prorocentrales</taxon>
        <taxon>Prorocentraceae</taxon>
        <taxon>Prorocentrum</taxon>
    </lineage>
</organism>
<dbReference type="Gene3D" id="3.90.176.10">
    <property type="entry name" value="Toxin ADP-ribosyltransferase, Chain A, domain 1"/>
    <property type="match status" value="1"/>
</dbReference>
<name>A0ABN9VWM4_9DINO</name>
<feature type="non-terminal residue" evidence="2">
    <location>
        <position position="1027"/>
    </location>
</feature>
<dbReference type="EMBL" id="CAUYUJ010017736">
    <property type="protein sequence ID" value="CAK0877411.1"/>
    <property type="molecule type" value="Genomic_DNA"/>
</dbReference>
<evidence type="ECO:0000256" key="1">
    <source>
        <dbReference type="SAM" id="MobiDB-lite"/>
    </source>
</evidence>
<accession>A0ABN9VWM4</accession>
<dbReference type="Proteomes" id="UP001189429">
    <property type="component" value="Unassembled WGS sequence"/>
</dbReference>
<protein>
    <recommendedName>
        <fullName evidence="4">NAD(P)(+)--arginine ADP-ribosyltransferase</fullName>
    </recommendedName>
</protein>
<feature type="compositionally biased region" description="Low complexity" evidence="1">
    <location>
        <begin position="469"/>
        <end position="504"/>
    </location>
</feature>
<comment type="caution">
    <text evidence="2">The sequence shown here is derived from an EMBL/GenBank/DDBJ whole genome shotgun (WGS) entry which is preliminary data.</text>
</comment>
<evidence type="ECO:0000313" key="2">
    <source>
        <dbReference type="EMBL" id="CAK0877411.1"/>
    </source>
</evidence>
<feature type="region of interest" description="Disordered" evidence="1">
    <location>
        <begin position="253"/>
        <end position="279"/>
    </location>
</feature>
<keyword evidence="3" id="KW-1185">Reference proteome</keyword>
<feature type="compositionally biased region" description="Low complexity" evidence="1">
    <location>
        <begin position="23"/>
        <end position="60"/>
    </location>
</feature>
<feature type="compositionally biased region" description="Acidic residues" evidence="1">
    <location>
        <begin position="525"/>
        <end position="540"/>
    </location>
</feature>
<feature type="region of interest" description="Disordered" evidence="1">
    <location>
        <begin position="463"/>
        <end position="641"/>
    </location>
</feature>